<dbReference type="OrthoDB" id="6246639at2759"/>
<reference evidence="2 3" key="1">
    <citation type="journal article" date="2019" name="BMC Genomics">
        <title>New insights from Opisthorchis felineus genome: update on genomics of the epidemiologically important liver flukes.</title>
        <authorList>
            <person name="Ershov N.I."/>
            <person name="Mordvinov V.A."/>
            <person name="Prokhortchouk E.B."/>
            <person name="Pakharukova M.Y."/>
            <person name="Gunbin K.V."/>
            <person name="Ustyantsev K."/>
            <person name="Genaev M.A."/>
            <person name="Blinov A.G."/>
            <person name="Mazur A."/>
            <person name="Boulygina E."/>
            <person name="Tsygankova S."/>
            <person name="Khrameeva E."/>
            <person name="Chekanov N."/>
            <person name="Fan G."/>
            <person name="Xiao A."/>
            <person name="Zhang H."/>
            <person name="Xu X."/>
            <person name="Yang H."/>
            <person name="Solovyev V."/>
            <person name="Lee S.M."/>
            <person name="Liu X."/>
            <person name="Afonnikov D.A."/>
            <person name="Skryabin K.G."/>
        </authorList>
    </citation>
    <scope>NUCLEOTIDE SEQUENCE [LARGE SCALE GENOMIC DNA]</scope>
    <source>
        <strain evidence="2">AK-0245</strain>
        <tissue evidence="2">Whole organism</tissue>
    </source>
</reference>
<name>A0A4S2LHR5_OPIFE</name>
<feature type="transmembrane region" description="Helical" evidence="1">
    <location>
        <begin position="26"/>
        <end position="44"/>
    </location>
</feature>
<organism evidence="2 3">
    <name type="scientific">Opisthorchis felineus</name>
    <dbReference type="NCBI Taxonomy" id="147828"/>
    <lineage>
        <taxon>Eukaryota</taxon>
        <taxon>Metazoa</taxon>
        <taxon>Spiralia</taxon>
        <taxon>Lophotrochozoa</taxon>
        <taxon>Platyhelminthes</taxon>
        <taxon>Trematoda</taxon>
        <taxon>Digenea</taxon>
        <taxon>Opisthorchiida</taxon>
        <taxon>Opisthorchiata</taxon>
        <taxon>Opisthorchiidae</taxon>
        <taxon>Opisthorchis</taxon>
    </lineage>
</organism>
<keyword evidence="1" id="KW-0812">Transmembrane</keyword>
<gene>
    <name evidence="2" type="ORF">CRM22_007092</name>
</gene>
<dbReference type="Proteomes" id="UP000308267">
    <property type="component" value="Unassembled WGS sequence"/>
</dbReference>
<evidence type="ECO:0000313" key="2">
    <source>
        <dbReference type="EMBL" id="TGZ63113.1"/>
    </source>
</evidence>
<keyword evidence="1" id="KW-1133">Transmembrane helix</keyword>
<keyword evidence="3" id="KW-1185">Reference proteome</keyword>
<proteinExistence type="predicted"/>
<evidence type="ECO:0000313" key="3">
    <source>
        <dbReference type="Proteomes" id="UP000308267"/>
    </source>
</evidence>
<evidence type="ECO:0000256" key="1">
    <source>
        <dbReference type="SAM" id="Phobius"/>
    </source>
</evidence>
<sequence length="93" mass="10580">MLACSGESVRRTAIRTQQKMHFPKPFFMVACLILLSYSTSLAIIGETSASEMDKPEPDYKLLAEIVTSSPEALRMYMRFLSDWEKIAARPRYG</sequence>
<comment type="caution">
    <text evidence="2">The sequence shown here is derived from an EMBL/GenBank/DDBJ whole genome shotgun (WGS) entry which is preliminary data.</text>
</comment>
<accession>A0A4S2LHR5</accession>
<dbReference type="EMBL" id="SJOL01007286">
    <property type="protein sequence ID" value="TGZ63113.1"/>
    <property type="molecule type" value="Genomic_DNA"/>
</dbReference>
<dbReference type="AlphaFoldDB" id="A0A4S2LHR5"/>
<keyword evidence="1" id="KW-0472">Membrane</keyword>
<protein>
    <submittedName>
        <fullName evidence="2">Uncharacterized protein</fullName>
    </submittedName>
</protein>